<evidence type="ECO:0000313" key="4">
    <source>
        <dbReference type="EMBL" id="CAD7456706.1"/>
    </source>
</evidence>
<evidence type="ECO:0000256" key="1">
    <source>
        <dbReference type="PROSITE-ProRule" id="PRU00042"/>
    </source>
</evidence>
<dbReference type="SUPFAM" id="SSF57667">
    <property type="entry name" value="beta-beta-alpha zinc fingers"/>
    <property type="match status" value="1"/>
</dbReference>
<feature type="region of interest" description="Disordered" evidence="2">
    <location>
        <begin position="1"/>
        <end position="31"/>
    </location>
</feature>
<name>A0A7R9IEF7_9NEOP</name>
<protein>
    <recommendedName>
        <fullName evidence="3">C2H2-type domain-containing protein</fullName>
    </recommendedName>
</protein>
<dbReference type="PROSITE" id="PS00028">
    <property type="entry name" value="ZINC_FINGER_C2H2_1"/>
    <property type="match status" value="1"/>
</dbReference>
<accession>A0A7R9IEF7</accession>
<dbReference type="EMBL" id="OE001385">
    <property type="protein sequence ID" value="CAD7456706.1"/>
    <property type="molecule type" value="Genomic_DNA"/>
</dbReference>
<dbReference type="PROSITE" id="PS50157">
    <property type="entry name" value="ZINC_FINGER_C2H2_2"/>
    <property type="match status" value="1"/>
</dbReference>
<feature type="domain" description="C2H2-type" evidence="3">
    <location>
        <begin position="138"/>
        <end position="165"/>
    </location>
</feature>
<evidence type="ECO:0000259" key="3">
    <source>
        <dbReference type="PROSITE" id="PS50157"/>
    </source>
</evidence>
<dbReference type="AlphaFoldDB" id="A0A7R9IEF7"/>
<keyword evidence="1" id="KW-0862">Zinc</keyword>
<keyword evidence="1" id="KW-0479">Metal-binding</keyword>
<dbReference type="InterPro" id="IPR013087">
    <property type="entry name" value="Znf_C2H2_type"/>
</dbReference>
<keyword evidence="1" id="KW-0863">Zinc-finger</keyword>
<organism evidence="4">
    <name type="scientific">Timema tahoe</name>
    <dbReference type="NCBI Taxonomy" id="61484"/>
    <lineage>
        <taxon>Eukaryota</taxon>
        <taxon>Metazoa</taxon>
        <taxon>Ecdysozoa</taxon>
        <taxon>Arthropoda</taxon>
        <taxon>Hexapoda</taxon>
        <taxon>Insecta</taxon>
        <taxon>Pterygota</taxon>
        <taxon>Neoptera</taxon>
        <taxon>Polyneoptera</taxon>
        <taxon>Phasmatodea</taxon>
        <taxon>Timematodea</taxon>
        <taxon>Timematoidea</taxon>
        <taxon>Timematidae</taxon>
        <taxon>Timema</taxon>
    </lineage>
</organism>
<dbReference type="GO" id="GO:0008270">
    <property type="term" value="F:zinc ion binding"/>
    <property type="evidence" value="ECO:0007669"/>
    <property type="project" value="UniProtKB-KW"/>
</dbReference>
<sequence>MAEHYPINEDTETSESTDTTNTSLNHPSTSQQENFVPCLIDVEAKDSNHSINFTPHKQWGLLLKGYVRRGLLHTWHEQWVSIPAQNKLRSTRDGVSQWPFSIQKSRKEVILTRLSVRHTFPTHRCVKKVTQSDGSVRYQCTFCKKTYCGKSYLKKHLILHTREKLYGHSISDKQLANDYMLRASLTTLPIMEGSVLAQAILLNTSMPVSTYTAQSYLLTLHI</sequence>
<reference evidence="4" key="1">
    <citation type="submission" date="2020-11" db="EMBL/GenBank/DDBJ databases">
        <authorList>
            <person name="Tran Van P."/>
        </authorList>
    </citation>
    <scope>NUCLEOTIDE SEQUENCE</scope>
</reference>
<evidence type="ECO:0000256" key="2">
    <source>
        <dbReference type="SAM" id="MobiDB-lite"/>
    </source>
</evidence>
<dbReference type="InterPro" id="IPR036236">
    <property type="entry name" value="Znf_C2H2_sf"/>
</dbReference>
<dbReference type="Gene3D" id="3.30.160.60">
    <property type="entry name" value="Classic Zinc Finger"/>
    <property type="match status" value="1"/>
</dbReference>
<proteinExistence type="predicted"/>
<gene>
    <name evidence="4" type="ORF">TTEB3V08_LOCUS4728</name>
</gene>